<gene>
    <name evidence="1" type="ORF">K4L44_01170</name>
</gene>
<accession>A0AC61NJK9</accession>
<proteinExistence type="predicted"/>
<evidence type="ECO:0000313" key="2">
    <source>
        <dbReference type="Proteomes" id="UP000826212"/>
    </source>
</evidence>
<dbReference type="EC" id="1.1.1.94" evidence="1"/>
<name>A0AC61NJK9_9BACT</name>
<sequence>MDKKQRIAIIGSGSWATALAKMLMHNVEGFNWYFRSEDNIKLFKKYKHNPKYLRAVEFETERIDFYSDINEIAENSDILIFVIPSAFLKDAVKDLTVDISQKFIVSAIKGIVPDDNTIVGEFFHERFNVPFESIGVIAGPCHAEEVARELLSYLTIACPDIKKARQFAFNLECPFIRTHISEDIYGTEYSSVIKNIISLASGIAHGLRYGDNFQAVLISNGIQEIKRFVDTVHPITRDIKSSAYLGDLLVTGYSQFSRNRTFGMMIGKGYSTRSAMLEMHMVAEGYYAVKCIKEINERYNVNMPITDAVYNILYENISPSIELRLLTEHLR</sequence>
<organism evidence="1 2">
    <name type="scientific">Halosquirtibacter laminarini</name>
    <dbReference type="NCBI Taxonomy" id="3374600"/>
    <lineage>
        <taxon>Bacteria</taxon>
        <taxon>Pseudomonadati</taxon>
        <taxon>Bacteroidota</taxon>
        <taxon>Bacteroidia</taxon>
        <taxon>Marinilabiliales</taxon>
        <taxon>Prolixibacteraceae</taxon>
        <taxon>Halosquirtibacter</taxon>
    </lineage>
</organism>
<evidence type="ECO:0000313" key="1">
    <source>
        <dbReference type="EMBL" id="QZE15929.1"/>
    </source>
</evidence>
<dbReference type="EMBL" id="CP081303">
    <property type="protein sequence ID" value="QZE15929.1"/>
    <property type="molecule type" value="Genomic_DNA"/>
</dbReference>
<keyword evidence="1" id="KW-0560">Oxidoreductase</keyword>
<dbReference type="Proteomes" id="UP000826212">
    <property type="component" value="Chromosome"/>
</dbReference>
<protein>
    <submittedName>
        <fullName evidence="1">NAD(P)H-dependent glycerol-3-phosphate dehydrogenase</fullName>
        <ecNumber evidence="1">1.1.1.94</ecNumber>
    </submittedName>
</protein>
<keyword evidence="2" id="KW-1185">Reference proteome</keyword>
<reference evidence="1" key="1">
    <citation type="submission" date="2021-08" db="EMBL/GenBank/DDBJ databases">
        <title>Novel anaerobic bacterium isolated from sea squirt in East Sea, Republic of Korea.</title>
        <authorList>
            <person name="Nguyen T.H."/>
            <person name="Li Z."/>
            <person name="Lee Y.-J."/>
            <person name="Ko J."/>
            <person name="Kim S.-G."/>
        </authorList>
    </citation>
    <scope>NUCLEOTIDE SEQUENCE</scope>
    <source>
        <strain evidence="1">KCTC 25031</strain>
    </source>
</reference>